<reference evidence="2" key="2">
    <citation type="submission" date="2015-01" db="EMBL/GenBank/DDBJ databases">
        <title>Evolutionary Origins and Diversification of the Mycorrhizal Mutualists.</title>
        <authorList>
            <consortium name="DOE Joint Genome Institute"/>
            <consortium name="Mycorrhizal Genomics Consortium"/>
            <person name="Kohler A."/>
            <person name="Kuo A."/>
            <person name="Nagy L.G."/>
            <person name="Floudas D."/>
            <person name="Copeland A."/>
            <person name="Barry K.W."/>
            <person name="Cichocki N."/>
            <person name="Veneault-Fourrey C."/>
            <person name="LaButti K."/>
            <person name="Lindquist E.A."/>
            <person name="Lipzen A."/>
            <person name="Lundell T."/>
            <person name="Morin E."/>
            <person name="Murat C."/>
            <person name="Riley R."/>
            <person name="Ohm R."/>
            <person name="Sun H."/>
            <person name="Tunlid A."/>
            <person name="Henrissat B."/>
            <person name="Grigoriev I.V."/>
            <person name="Hibbett D.S."/>
            <person name="Martin F."/>
        </authorList>
    </citation>
    <scope>NUCLEOTIDE SEQUENCE [LARGE SCALE GENOMIC DNA]</scope>
    <source>
        <strain evidence="2">Marx 270</strain>
    </source>
</reference>
<gene>
    <name evidence="1" type="ORF">M404DRAFT_488451</name>
</gene>
<dbReference type="EMBL" id="KN831964">
    <property type="protein sequence ID" value="KIO05967.1"/>
    <property type="molecule type" value="Genomic_DNA"/>
</dbReference>
<name>A0A0C3K8R2_PISTI</name>
<reference evidence="1 2" key="1">
    <citation type="submission" date="2014-04" db="EMBL/GenBank/DDBJ databases">
        <authorList>
            <consortium name="DOE Joint Genome Institute"/>
            <person name="Kuo A."/>
            <person name="Kohler A."/>
            <person name="Costa M.D."/>
            <person name="Nagy L.G."/>
            <person name="Floudas D."/>
            <person name="Copeland A."/>
            <person name="Barry K.W."/>
            <person name="Cichocki N."/>
            <person name="Veneault-Fourrey C."/>
            <person name="LaButti K."/>
            <person name="Lindquist E.A."/>
            <person name="Lipzen A."/>
            <person name="Lundell T."/>
            <person name="Morin E."/>
            <person name="Murat C."/>
            <person name="Sun H."/>
            <person name="Tunlid A."/>
            <person name="Henrissat B."/>
            <person name="Grigoriev I.V."/>
            <person name="Hibbett D.S."/>
            <person name="Martin F."/>
            <person name="Nordberg H.P."/>
            <person name="Cantor M.N."/>
            <person name="Hua S.X."/>
        </authorList>
    </citation>
    <scope>NUCLEOTIDE SEQUENCE [LARGE SCALE GENOMIC DNA]</scope>
    <source>
        <strain evidence="1 2">Marx 270</strain>
    </source>
</reference>
<protein>
    <submittedName>
        <fullName evidence="1">Uncharacterized protein</fullName>
    </submittedName>
</protein>
<dbReference type="Proteomes" id="UP000054217">
    <property type="component" value="Unassembled WGS sequence"/>
</dbReference>
<accession>A0A0C3K8R2</accession>
<keyword evidence="2" id="KW-1185">Reference proteome</keyword>
<dbReference type="HOGENOM" id="CLU_2961809_0_0_1"/>
<proteinExistence type="predicted"/>
<evidence type="ECO:0000313" key="2">
    <source>
        <dbReference type="Proteomes" id="UP000054217"/>
    </source>
</evidence>
<sequence>MDHLGLARKGGECPAGCLRAPCSSVASFHHSEVSGVEDARSWRASYVSGSVASAVGRHL</sequence>
<organism evidence="1 2">
    <name type="scientific">Pisolithus tinctorius Marx 270</name>
    <dbReference type="NCBI Taxonomy" id="870435"/>
    <lineage>
        <taxon>Eukaryota</taxon>
        <taxon>Fungi</taxon>
        <taxon>Dikarya</taxon>
        <taxon>Basidiomycota</taxon>
        <taxon>Agaricomycotina</taxon>
        <taxon>Agaricomycetes</taxon>
        <taxon>Agaricomycetidae</taxon>
        <taxon>Boletales</taxon>
        <taxon>Sclerodermatineae</taxon>
        <taxon>Pisolithaceae</taxon>
        <taxon>Pisolithus</taxon>
    </lineage>
</organism>
<dbReference type="InParanoid" id="A0A0C3K8R2"/>
<evidence type="ECO:0000313" key="1">
    <source>
        <dbReference type="EMBL" id="KIO05967.1"/>
    </source>
</evidence>
<dbReference type="AlphaFoldDB" id="A0A0C3K8R2"/>